<evidence type="ECO:0000313" key="2">
    <source>
        <dbReference type="EMBL" id="AFQ04220.1"/>
    </source>
</evidence>
<reference evidence="2 3" key="1">
    <citation type="journal article" date="2012" name="J. Bacteriol.">
        <title>Draft Genome Sequences of Four Axenic Mycoplasma genitalium Strains Isolated from Denmark, Japan, and Australia.</title>
        <authorList>
            <person name="McGowin C.L."/>
            <person name="Ma L."/>
            <person name="Jensen J.S."/>
            <person name="Mancuso M.M."/>
            <person name="Hamasuna R."/>
            <person name="Adegboye D."/>
            <person name="Martin D.H."/>
        </authorList>
    </citation>
    <scope>NUCLEOTIDE SEQUENCE [LARGE SCALE GENOMIC DNA]</scope>
    <source>
        <strain evidence="2 3">M6320</strain>
    </source>
</reference>
<dbReference type="SMR" id="A0ABC7ZKE0"/>
<dbReference type="RefSeq" id="WP_009885949.1">
    <property type="nucleotide sequence ID" value="NC_018497.1"/>
</dbReference>
<dbReference type="KEGG" id="mgx:CM1_02350"/>
<dbReference type="Pfam" id="PF03009">
    <property type="entry name" value="GDPD"/>
    <property type="match status" value="1"/>
</dbReference>
<dbReference type="PANTHER" id="PTHR46211:SF1">
    <property type="entry name" value="GLYCEROPHOSPHODIESTER PHOSPHODIESTERASE, CYTOPLASMIC"/>
    <property type="match status" value="1"/>
</dbReference>
<organism evidence="2 3">
    <name type="scientific">Mycoplasmoides genitalium M6320</name>
    <dbReference type="NCBI Taxonomy" id="662945"/>
    <lineage>
        <taxon>Bacteria</taxon>
        <taxon>Bacillati</taxon>
        <taxon>Mycoplasmatota</taxon>
        <taxon>Mycoplasmoidales</taxon>
        <taxon>Mycoplasmoidaceae</taxon>
        <taxon>Mycoplasmoides</taxon>
    </lineage>
</organism>
<evidence type="ECO:0000259" key="1">
    <source>
        <dbReference type="PROSITE" id="PS51704"/>
    </source>
</evidence>
<dbReference type="GeneID" id="99647290"/>
<dbReference type="InterPro" id="IPR017946">
    <property type="entry name" value="PLC-like_Pdiesterase_TIM-brl"/>
</dbReference>
<dbReference type="Gene3D" id="3.20.20.190">
    <property type="entry name" value="Phosphatidylinositol (PI) phosphodiesterase"/>
    <property type="match status" value="1"/>
</dbReference>
<dbReference type="AlphaFoldDB" id="A0ABC7ZKE0"/>
<dbReference type="PANTHER" id="PTHR46211">
    <property type="entry name" value="GLYCEROPHOSPHORYL DIESTER PHOSPHODIESTERASE"/>
    <property type="match status" value="1"/>
</dbReference>
<evidence type="ECO:0000313" key="3">
    <source>
        <dbReference type="Proteomes" id="UP000005254"/>
    </source>
</evidence>
<name>A0ABC7ZKE0_MYCGT</name>
<proteinExistence type="predicted"/>
<dbReference type="Proteomes" id="UP000005254">
    <property type="component" value="Chromosome"/>
</dbReference>
<sequence length="236" mass="27734">MRKQFLIAYRGYSSIAPENTKLAFQAAQVFDFDGIWIDIQLTKDKQIVVTHKENFKVSNKNLNLNQINLVDLKKVNLASEFKLKVTSQQIQTLKEVLTQFIQPFKYLLIHIKDDKENNNSLLEQLNLLCKDFVLAKEKMILLSSNFHIIKLINETFKGFKTGFVIANKKALLVASRDELMRYCRFLVPNESFYHKNCKEIQNLGLPVILWVIKGLLRYQFYENDRFVKFQITAQIY</sequence>
<dbReference type="InterPro" id="IPR030395">
    <property type="entry name" value="GP_PDE_dom"/>
</dbReference>
<accession>A0ABC7ZKE0</accession>
<gene>
    <name evidence="2" type="ORF">CM1_02350</name>
</gene>
<dbReference type="SUPFAM" id="SSF51695">
    <property type="entry name" value="PLC-like phosphodiesterases"/>
    <property type="match status" value="1"/>
</dbReference>
<dbReference type="PROSITE" id="PS51704">
    <property type="entry name" value="GP_PDE"/>
    <property type="match status" value="1"/>
</dbReference>
<feature type="domain" description="GP-PDE" evidence="1">
    <location>
        <begin position="4"/>
        <end position="236"/>
    </location>
</feature>
<protein>
    <submittedName>
        <fullName evidence="2">Glycerophosphoryl diester phosphodiesterase family protein</fullName>
    </submittedName>
</protein>
<dbReference type="EMBL" id="CP003772">
    <property type="protein sequence ID" value="AFQ04220.1"/>
    <property type="molecule type" value="Genomic_DNA"/>
</dbReference>